<reference evidence="2 3" key="1">
    <citation type="submission" date="2024-09" db="EMBL/GenBank/DDBJ databases">
        <title>Chromosome-scale assembly of Riccia sorocarpa.</title>
        <authorList>
            <person name="Paukszto L."/>
        </authorList>
    </citation>
    <scope>NUCLEOTIDE SEQUENCE [LARGE SCALE GENOMIC DNA]</scope>
    <source>
        <strain evidence="2">LP-2024</strain>
        <tissue evidence="2">Aerial parts of the thallus</tissue>
    </source>
</reference>
<protein>
    <submittedName>
        <fullName evidence="2">Uncharacterized protein</fullName>
    </submittedName>
</protein>
<dbReference type="AlphaFoldDB" id="A0ABD3GRC9"/>
<feature type="region of interest" description="Disordered" evidence="1">
    <location>
        <begin position="74"/>
        <end position="112"/>
    </location>
</feature>
<dbReference type="EMBL" id="JBJQOH010000007">
    <property type="protein sequence ID" value="KAL3681795.1"/>
    <property type="molecule type" value="Genomic_DNA"/>
</dbReference>
<organism evidence="2 3">
    <name type="scientific">Riccia sorocarpa</name>
    <dbReference type="NCBI Taxonomy" id="122646"/>
    <lineage>
        <taxon>Eukaryota</taxon>
        <taxon>Viridiplantae</taxon>
        <taxon>Streptophyta</taxon>
        <taxon>Embryophyta</taxon>
        <taxon>Marchantiophyta</taxon>
        <taxon>Marchantiopsida</taxon>
        <taxon>Marchantiidae</taxon>
        <taxon>Marchantiales</taxon>
        <taxon>Ricciaceae</taxon>
        <taxon>Riccia</taxon>
    </lineage>
</organism>
<keyword evidence="3" id="KW-1185">Reference proteome</keyword>
<evidence type="ECO:0000313" key="2">
    <source>
        <dbReference type="EMBL" id="KAL3681795.1"/>
    </source>
</evidence>
<accession>A0ABD3GRC9</accession>
<dbReference type="Proteomes" id="UP001633002">
    <property type="component" value="Unassembled WGS sequence"/>
</dbReference>
<evidence type="ECO:0000256" key="1">
    <source>
        <dbReference type="SAM" id="MobiDB-lite"/>
    </source>
</evidence>
<name>A0ABD3GRC9_9MARC</name>
<gene>
    <name evidence="2" type="ORF">R1sor_024751</name>
</gene>
<sequence>MEKDDEMKIEDGKYTEVRPLDASTIINSYAWLWMSYDTEARKFLAWPTTPLTQSALKSSISTDCPAQILDNPLRVDLRASPQSPNPSPKRGQRSFCEIPDGASQESRGEKLTHFTMSKNEAPTMEYSEAIGQVFAVSAKKVI</sequence>
<comment type="caution">
    <text evidence="2">The sequence shown here is derived from an EMBL/GenBank/DDBJ whole genome shotgun (WGS) entry which is preliminary data.</text>
</comment>
<proteinExistence type="predicted"/>
<evidence type="ECO:0000313" key="3">
    <source>
        <dbReference type="Proteomes" id="UP001633002"/>
    </source>
</evidence>